<dbReference type="PANTHER" id="PTHR34187">
    <property type="entry name" value="FGR18P"/>
    <property type="match status" value="1"/>
</dbReference>
<evidence type="ECO:0000256" key="1">
    <source>
        <dbReference type="ARBA" id="ARBA00004651"/>
    </source>
</evidence>
<proteinExistence type="predicted"/>
<sequence length="147" mass="15874">MDSFVSSPVDWFCRKVTGGWSDEVSLSLQNSGSVARDHLALERTFLAYMRTSLAIASAGVALVQLFSTSNSPDIEKLERYARPLGASVIAMGLVVLSIGLTRYFIVQSALVRGMFPVARLSALFMAIALTALVTVVFSILVTGRIQL</sequence>
<keyword evidence="2" id="KW-1003">Cell membrane</keyword>
<keyword evidence="5 6" id="KW-0472">Membrane</keyword>
<comment type="subcellular location">
    <subcellularLocation>
        <location evidence="1">Cell membrane</location>
        <topology evidence="1">Multi-pass membrane protein</topology>
    </subcellularLocation>
</comment>
<dbReference type="GO" id="GO:0005886">
    <property type="term" value="C:plasma membrane"/>
    <property type="evidence" value="ECO:0007669"/>
    <property type="project" value="UniProtKB-SubCell"/>
</dbReference>
<keyword evidence="4 6" id="KW-1133">Transmembrane helix</keyword>
<dbReference type="PANTHER" id="PTHR34187:SF2">
    <property type="entry name" value="DUF202 DOMAIN-CONTAINING PROTEIN"/>
    <property type="match status" value="1"/>
</dbReference>
<dbReference type="InterPro" id="IPR052053">
    <property type="entry name" value="IM_YidH-like"/>
</dbReference>
<comment type="caution">
    <text evidence="8">The sequence shown here is derived from an EMBL/GenBank/DDBJ whole genome shotgun (WGS) entry which is preliminary data.</text>
</comment>
<keyword evidence="9" id="KW-1185">Reference proteome</keyword>
<reference evidence="8" key="1">
    <citation type="submission" date="2020-11" db="EMBL/GenBank/DDBJ databases">
        <authorList>
            <consortium name="DOE Joint Genome Institute"/>
            <person name="Ahrendt S."/>
            <person name="Riley R."/>
            <person name="Andreopoulos W."/>
            <person name="Labutti K."/>
            <person name="Pangilinan J."/>
            <person name="Ruiz-Duenas F.J."/>
            <person name="Barrasa J.M."/>
            <person name="Sanchez-Garcia M."/>
            <person name="Camarero S."/>
            <person name="Miyauchi S."/>
            <person name="Serrano A."/>
            <person name="Linde D."/>
            <person name="Babiker R."/>
            <person name="Drula E."/>
            <person name="Ayuso-Fernandez I."/>
            <person name="Pacheco R."/>
            <person name="Padilla G."/>
            <person name="Ferreira P."/>
            <person name="Barriuso J."/>
            <person name="Kellner H."/>
            <person name="Castanera R."/>
            <person name="Alfaro M."/>
            <person name="Ramirez L."/>
            <person name="Pisabarro A.G."/>
            <person name="Kuo A."/>
            <person name="Tritt A."/>
            <person name="Lipzen A."/>
            <person name="He G."/>
            <person name="Yan M."/>
            <person name="Ng V."/>
            <person name="Cullen D."/>
            <person name="Martin F."/>
            <person name="Rosso M.-N."/>
            <person name="Henrissat B."/>
            <person name="Hibbett D."/>
            <person name="Martinez A.T."/>
            <person name="Grigoriev I.V."/>
        </authorList>
    </citation>
    <scope>NUCLEOTIDE SEQUENCE</scope>
    <source>
        <strain evidence="8">MF-IS2</strain>
    </source>
</reference>
<dbReference type="InterPro" id="IPR003807">
    <property type="entry name" value="DUF202"/>
</dbReference>
<dbReference type="EMBL" id="MU151052">
    <property type="protein sequence ID" value="KAF9454827.1"/>
    <property type="molecule type" value="Genomic_DNA"/>
</dbReference>
<evidence type="ECO:0000259" key="7">
    <source>
        <dbReference type="Pfam" id="PF02656"/>
    </source>
</evidence>
<dbReference type="Pfam" id="PF02656">
    <property type="entry name" value="DUF202"/>
    <property type="match status" value="1"/>
</dbReference>
<evidence type="ECO:0000256" key="6">
    <source>
        <dbReference type="SAM" id="Phobius"/>
    </source>
</evidence>
<evidence type="ECO:0000256" key="4">
    <source>
        <dbReference type="ARBA" id="ARBA00022989"/>
    </source>
</evidence>
<feature type="transmembrane region" description="Helical" evidence="6">
    <location>
        <begin position="117"/>
        <end position="141"/>
    </location>
</feature>
<accession>A0A9P5XQS8</accession>
<organism evidence="8 9">
    <name type="scientific">Macrolepiota fuliginosa MF-IS2</name>
    <dbReference type="NCBI Taxonomy" id="1400762"/>
    <lineage>
        <taxon>Eukaryota</taxon>
        <taxon>Fungi</taxon>
        <taxon>Dikarya</taxon>
        <taxon>Basidiomycota</taxon>
        <taxon>Agaricomycotina</taxon>
        <taxon>Agaricomycetes</taxon>
        <taxon>Agaricomycetidae</taxon>
        <taxon>Agaricales</taxon>
        <taxon>Agaricineae</taxon>
        <taxon>Agaricaceae</taxon>
        <taxon>Macrolepiota</taxon>
    </lineage>
</organism>
<feature type="transmembrane region" description="Helical" evidence="6">
    <location>
        <begin position="45"/>
        <end position="66"/>
    </location>
</feature>
<evidence type="ECO:0000256" key="2">
    <source>
        <dbReference type="ARBA" id="ARBA00022475"/>
    </source>
</evidence>
<evidence type="ECO:0000256" key="3">
    <source>
        <dbReference type="ARBA" id="ARBA00022692"/>
    </source>
</evidence>
<gene>
    <name evidence="8" type="ORF">P691DRAFT_655211</name>
</gene>
<name>A0A9P5XQS8_9AGAR</name>
<protein>
    <recommendedName>
        <fullName evidence="7">DUF202 domain-containing protein</fullName>
    </recommendedName>
</protein>
<evidence type="ECO:0000313" key="8">
    <source>
        <dbReference type="EMBL" id="KAF9454827.1"/>
    </source>
</evidence>
<dbReference type="OrthoDB" id="199599at2759"/>
<evidence type="ECO:0000256" key="5">
    <source>
        <dbReference type="ARBA" id="ARBA00023136"/>
    </source>
</evidence>
<evidence type="ECO:0000313" key="9">
    <source>
        <dbReference type="Proteomes" id="UP000807342"/>
    </source>
</evidence>
<dbReference type="AlphaFoldDB" id="A0A9P5XQS8"/>
<feature type="transmembrane region" description="Helical" evidence="6">
    <location>
        <begin position="86"/>
        <end position="105"/>
    </location>
</feature>
<feature type="domain" description="DUF202" evidence="7">
    <location>
        <begin position="36"/>
        <end position="108"/>
    </location>
</feature>
<dbReference type="Proteomes" id="UP000807342">
    <property type="component" value="Unassembled WGS sequence"/>
</dbReference>
<keyword evidence="3 6" id="KW-0812">Transmembrane</keyword>